<evidence type="ECO:0000313" key="3">
    <source>
        <dbReference type="Proteomes" id="UP000605848"/>
    </source>
</evidence>
<organism evidence="2 3">
    <name type="scientific">Microvirga aerilata</name>
    <dbReference type="NCBI Taxonomy" id="670292"/>
    <lineage>
        <taxon>Bacteria</taxon>
        <taxon>Pseudomonadati</taxon>
        <taxon>Pseudomonadota</taxon>
        <taxon>Alphaproteobacteria</taxon>
        <taxon>Hyphomicrobiales</taxon>
        <taxon>Methylobacteriaceae</taxon>
        <taxon>Microvirga</taxon>
    </lineage>
</organism>
<reference evidence="2" key="1">
    <citation type="submission" date="2021-01" db="EMBL/GenBank/DDBJ databases">
        <title>Microvirga sp.</title>
        <authorList>
            <person name="Kim M.K."/>
        </authorList>
    </citation>
    <scope>NUCLEOTIDE SEQUENCE</scope>
    <source>
        <strain evidence="2">5420S-16</strain>
    </source>
</reference>
<evidence type="ECO:0000256" key="1">
    <source>
        <dbReference type="SAM" id="MobiDB-lite"/>
    </source>
</evidence>
<name>A0A936ZHS0_9HYPH</name>
<protein>
    <submittedName>
        <fullName evidence="2">Uncharacterized protein</fullName>
    </submittedName>
</protein>
<dbReference type="Proteomes" id="UP000605848">
    <property type="component" value="Unassembled WGS sequence"/>
</dbReference>
<dbReference type="EMBL" id="JAEQMY010000072">
    <property type="protein sequence ID" value="MBL0407284.1"/>
    <property type="molecule type" value="Genomic_DNA"/>
</dbReference>
<comment type="caution">
    <text evidence="2">The sequence shown here is derived from an EMBL/GenBank/DDBJ whole genome shotgun (WGS) entry which is preliminary data.</text>
</comment>
<feature type="region of interest" description="Disordered" evidence="1">
    <location>
        <begin position="1"/>
        <end position="24"/>
    </location>
</feature>
<proteinExistence type="predicted"/>
<gene>
    <name evidence="2" type="ORF">JKG68_25495</name>
</gene>
<accession>A0A936ZHS0</accession>
<dbReference type="RefSeq" id="WP_202064354.1">
    <property type="nucleotide sequence ID" value="NZ_JAEQMY010000072.1"/>
</dbReference>
<keyword evidence="3" id="KW-1185">Reference proteome</keyword>
<sequence>MRVGARRGVQREGTGTVLPGKPRDGERVVVIDPAERLLRAGLADRGSQGADHAIDSPPWRIGRQVLEIDQRVFELRMRR</sequence>
<evidence type="ECO:0000313" key="2">
    <source>
        <dbReference type="EMBL" id="MBL0407284.1"/>
    </source>
</evidence>
<dbReference type="AlphaFoldDB" id="A0A936ZHS0"/>